<keyword evidence="2" id="KW-1185">Reference proteome</keyword>
<evidence type="ECO:0000313" key="1">
    <source>
        <dbReference type="EMBL" id="KAJ9115636.1"/>
    </source>
</evidence>
<proteinExistence type="predicted"/>
<dbReference type="Proteomes" id="UP001230649">
    <property type="component" value="Unassembled WGS sequence"/>
</dbReference>
<dbReference type="EMBL" id="JASBWS010000005">
    <property type="protein sequence ID" value="KAJ9115636.1"/>
    <property type="molecule type" value="Genomic_DNA"/>
</dbReference>
<protein>
    <submittedName>
        <fullName evidence="1">Uncharacterized protein</fullName>
    </submittedName>
</protein>
<comment type="caution">
    <text evidence="1">The sequence shown here is derived from an EMBL/GenBank/DDBJ whole genome shotgun (WGS) entry which is preliminary data.</text>
</comment>
<accession>A0ACC2WWW6</accession>
<name>A0ACC2WWW6_9TREE</name>
<organism evidence="1 2">
    <name type="scientific">Naganishia adeliensis</name>
    <dbReference type="NCBI Taxonomy" id="92952"/>
    <lineage>
        <taxon>Eukaryota</taxon>
        <taxon>Fungi</taxon>
        <taxon>Dikarya</taxon>
        <taxon>Basidiomycota</taxon>
        <taxon>Agaricomycotina</taxon>
        <taxon>Tremellomycetes</taxon>
        <taxon>Filobasidiales</taxon>
        <taxon>Filobasidiaceae</taxon>
        <taxon>Naganishia</taxon>
    </lineage>
</organism>
<reference evidence="1" key="1">
    <citation type="submission" date="2023-04" db="EMBL/GenBank/DDBJ databases">
        <title>Draft Genome sequencing of Naganishia species isolated from polar environments using Oxford Nanopore Technology.</title>
        <authorList>
            <person name="Leo P."/>
            <person name="Venkateswaran K."/>
        </authorList>
    </citation>
    <scope>NUCLEOTIDE SEQUENCE</scope>
    <source>
        <strain evidence="1">MNA-CCFEE 5262</strain>
    </source>
</reference>
<sequence length="1510" mass="166606">MSSIANLPKTYKAALQKEVGKPFEFIDVEMKEPGPGKVICKVLACGVCHSDSIVKNQIMPVLPRIPGHEIVGDRSGWHGSHDGSCNSCRSGDFVTCSNEGMNGILTDGGYAEYCTLDATALAHIPEEADVAEAAPLLCAGVTVFNGMRNMGIQPGSTVAVSGIGGLGHLAIQFAAKSGYNVVALSQSDSKKDLAMKLGAHHYLSGEDVTKQLQDKFDGARLIICTAPNPDVISSLIEGLGVNGILLLLALPEGELKIGPGAATAMIQKRLSIRGWPSGTAKDSEETVAFAQEMGVECQVETFSLKDADKAYEHYHHSRHSPAKRTEQASEVAPSNAFNHLDQQWTDDYHNWKMQEFPVHYARLVETLFKQLEDVTRSSSKTDADAVLLKLHHVFGTMLVPAMQLVDKGSVAKINLPEGRFVYQSVLLASEQMMILWFYTAEIHEGRPDISLKFKVQVNKREKARPAQTDRLWQTFLPSHGRGAASSLVEGKVISRARGYVEQHLSAQVPPGHCMLARSFSLLSAPARLQTWKQPKLLSSKITFRTMVVNIPDTPPHRFPAPEDWPAAKVRQTFIEYFTKQQGLEHTFWPSSSVIPYDDPTLLFANAGMNQYKPLFLGTADPNTSLSKLKRAVNSQKCIRAGGKHNDLDDVGKDSYHHTFFEMLGNWSFGDYFKREAITMSWDLLTRVYGLPKDRLYVTYFEGDAAQGLEPDLEAKEIWMSVGVAEDHILPGNAKDNFWEMGAVGPCGPCSEVHYDRIGGRNAAHLVNMDDPDVLEIWNNVFMAYNREQDSSLRTLPAQHIDTGMGFERLVSCLQDKSSNYDTDVFTPLFDKIQEMTGARSYSGKLGADDVDGIDTAYRVLADHVRTLTFAISDGGVPSNNGRGYVLRRILRRGARYASSKFGVKIGSFFSTLAPTLIKELGPFFPELHSRTADLKEILDEEEESFARTLYRGEALFDKYAAKAQAEGKKTLNGIDVWRLYDTFGFPGDLTRIMAEERGLTVDEEAFEKAKQESYEISKAGGKNKGKETVKLDVHDLGALEQNADVPKTNDDAKFLLGNTTSKVKAIYQKSKFVSDSSEFEAGSSFGLLLDQTNFYAESGDFEVTDVQVYNGYVLHIGNMKEGQLKVGDEVTCTYDEDRRRPLRNNHTATHILNFALREVLGDHIDQKGSLVAPMKLRFDFTHKSGISMPEMQKIEDISNEWVKKGVKVYSKEVDLETAKKIPGLRAVFGETYPNPVRCVTLEFSMDEILSDIENPKWRSTSVEFCGGTHVAKTDEIKDFVVIEEGSIAKGIRRIVAVTSTEAHEVSRIATEFSKRLDWIRDARGQGQGDCTEAEVVQREMSVVKKAALKDRASALQAAYVAEVKAAAAAEGKKVTEQISKFFTENPTATVFAGNFDVQGDRTIMKAAIDYGNKNGKAIYIFSVDTAKGQVAHQNYVPKELVKSKKLDAKTWLGEVSKLVGGKGGGKDDSAMGSGNNVDKVDEAIKRALEFYSEKVGDDGVAAISQGVEKL</sequence>
<gene>
    <name evidence="1" type="ORF">QFC20_000963</name>
</gene>
<evidence type="ECO:0000313" key="2">
    <source>
        <dbReference type="Proteomes" id="UP001230649"/>
    </source>
</evidence>